<sequence length="919" mass="96117">MSGQPTAAFHHAQLQQSIIRILLAAPTFPSPSTTITVPTAASNSGPNANSFSRASASAVHLLGEVFRRILCKYAADAGMNAERERRANLGWGDVIRAMEQVNGPAAMEELMEWCASRGPEGAEEAAAEGAKLQRPRLAAAKDEEEEDGQYHFVPLPKSLMVTRYLLDERDREAQEAALQLAARATLPSDDEYDTSSDSEEEDWPLSLLQEAERELISDAEEDEPVKARTAPLLLPPPIAFDPLKKEEEDLQLSNSISASNGHREPKDEVPMDVDAIEVEPKSPMDTATSKVEIADGRSKQLPAVPAPPKSSLPRRRVPPVPIDASLTSGANSYLTPASTLTGSSTDPSLLHMGKQRRTMALVLSDPQRFGPAPSLYGAAPPARSGSEPGQLPFVPGPSLLITLPRPGAQSAAPFFTPVHPYGRTAGGAGAPPGGSLTTVYRHNSDLFVAARTVCDPSLLRRATRTDDPAPLLDESFAERVFQGWPAERDLLEQAALGRGVLAPAVRVLKRQKELKRAEEGGSRKKKKRKKIGSSSAMGGGVKGKGRQSGAGSMRGGPKGKARAASRPKQGKSKSIYVDDYDEDEFDEYLDDDAGGAHDDDDGGYGPRGSSSARRVVIEEDDDDSEDEDLKAPESGMLVHTWDWQNRDYTEAMLASQRLRGRLRSSGGVGAGGSGPPGVPANAAFPPPRPIAGSAAGPFIGPELHPGVSANAASTPPIMGPVPSSEPKPASEPAASTAAISSSTSVHVDPYPVTVEAHLINAVPEAVPATPETPPINATTEAVPATVEAPPINATTQAVPATVEAPAPEAMMESVPATLEAPASEAAMQSVPAAFEAPPSVTAIGSVPASFGAPPSVTAMESVLPTLEAPASKAATENFVQSLPTSTAAGTVGLSGMEVAPAPTAEEKGEDGMEGATVSQ</sequence>
<keyword evidence="3" id="KW-1185">Reference proteome</keyword>
<reference evidence="2" key="1">
    <citation type="submission" date="2016-04" db="EMBL/GenBank/DDBJ databases">
        <authorList>
            <person name="Nguyen H.D."/>
            <person name="Samba Siva P."/>
            <person name="Cullis J."/>
            <person name="Levesque C.A."/>
            <person name="Hambleton S."/>
        </authorList>
    </citation>
    <scope>NUCLEOTIDE SEQUENCE</scope>
    <source>
        <strain evidence="2">DAOMC 236422</strain>
    </source>
</reference>
<dbReference type="CDD" id="cd00076">
    <property type="entry name" value="HFD_SF"/>
    <property type="match status" value="1"/>
</dbReference>
<accession>A0A8X7N611</accession>
<gene>
    <name evidence="2" type="ORF">A4X09_0g5070</name>
</gene>
<proteinExistence type="predicted"/>
<feature type="compositionally biased region" description="Gly residues" evidence="1">
    <location>
        <begin position="537"/>
        <end position="556"/>
    </location>
</feature>
<feature type="region of interest" description="Disordered" evidence="1">
    <location>
        <begin position="708"/>
        <end position="744"/>
    </location>
</feature>
<evidence type="ECO:0000256" key="1">
    <source>
        <dbReference type="SAM" id="MobiDB-lite"/>
    </source>
</evidence>
<feature type="compositionally biased region" description="Low complexity" evidence="1">
    <location>
        <begin position="726"/>
        <end position="744"/>
    </location>
</feature>
<evidence type="ECO:0008006" key="4">
    <source>
        <dbReference type="Google" id="ProtNLM"/>
    </source>
</evidence>
<evidence type="ECO:0000313" key="3">
    <source>
        <dbReference type="Proteomes" id="UP000078113"/>
    </source>
</evidence>
<reference evidence="2" key="2">
    <citation type="journal article" date="2019" name="IMA Fungus">
        <title>Genome sequencing and comparison of five Tilletia species to identify candidate genes for the detection of regulated species infecting wheat.</title>
        <authorList>
            <person name="Nguyen H.D.T."/>
            <person name="Sultana T."/>
            <person name="Kesanakurti P."/>
            <person name="Hambleton S."/>
        </authorList>
    </citation>
    <scope>NUCLEOTIDE SEQUENCE</scope>
    <source>
        <strain evidence="2">DAOMC 236422</strain>
    </source>
</reference>
<feature type="compositionally biased region" description="Acidic residues" evidence="1">
    <location>
        <begin position="578"/>
        <end position="602"/>
    </location>
</feature>
<dbReference type="EMBL" id="LWDG02000242">
    <property type="protein sequence ID" value="KAE8267274.1"/>
    <property type="molecule type" value="Genomic_DNA"/>
</dbReference>
<feature type="region of interest" description="Disordered" evidence="1">
    <location>
        <begin position="514"/>
        <end position="637"/>
    </location>
</feature>
<dbReference type="AlphaFoldDB" id="A0A8X7N611"/>
<feature type="compositionally biased region" description="Acidic residues" evidence="1">
    <location>
        <begin position="618"/>
        <end position="628"/>
    </location>
</feature>
<dbReference type="Proteomes" id="UP000078113">
    <property type="component" value="Unassembled WGS sequence"/>
</dbReference>
<feature type="compositionally biased region" description="Basic residues" evidence="1">
    <location>
        <begin position="557"/>
        <end position="571"/>
    </location>
</feature>
<organism evidence="2 3">
    <name type="scientific">Tilletia walkeri</name>
    <dbReference type="NCBI Taxonomy" id="117179"/>
    <lineage>
        <taxon>Eukaryota</taxon>
        <taxon>Fungi</taxon>
        <taxon>Dikarya</taxon>
        <taxon>Basidiomycota</taxon>
        <taxon>Ustilaginomycotina</taxon>
        <taxon>Exobasidiomycetes</taxon>
        <taxon>Tilletiales</taxon>
        <taxon>Tilletiaceae</taxon>
        <taxon>Tilletia</taxon>
    </lineage>
</organism>
<feature type="region of interest" description="Disordered" evidence="1">
    <location>
        <begin position="278"/>
        <end position="324"/>
    </location>
</feature>
<evidence type="ECO:0000313" key="2">
    <source>
        <dbReference type="EMBL" id="KAE8267274.1"/>
    </source>
</evidence>
<comment type="caution">
    <text evidence="2">The sequence shown here is derived from an EMBL/GenBank/DDBJ whole genome shotgun (WGS) entry which is preliminary data.</text>
</comment>
<name>A0A8X7N611_9BASI</name>
<protein>
    <recommendedName>
        <fullName evidence="4">Bromodomain associated domain-containing protein</fullName>
    </recommendedName>
</protein>
<feature type="region of interest" description="Disordered" evidence="1">
    <location>
        <begin position="184"/>
        <end position="204"/>
    </location>
</feature>
<feature type="region of interest" description="Disordered" evidence="1">
    <location>
        <begin position="900"/>
        <end position="919"/>
    </location>
</feature>
<feature type="compositionally biased region" description="Acidic residues" evidence="1">
    <location>
        <begin position="188"/>
        <end position="203"/>
    </location>
</feature>